<name>A0ABU6YEL9_9FABA</name>
<evidence type="ECO:0000313" key="3">
    <source>
        <dbReference type="Proteomes" id="UP001341840"/>
    </source>
</evidence>
<evidence type="ECO:0000256" key="1">
    <source>
        <dbReference type="SAM" id="MobiDB-lite"/>
    </source>
</evidence>
<gene>
    <name evidence="2" type="ORF">PIB30_032416</name>
</gene>
<keyword evidence="3" id="KW-1185">Reference proteome</keyword>
<sequence length="84" mass="9071">MTRAASPQWIRGEGTGQARNAILGLTRWQRDPIEFFSPGHRSETPYSAEISARGPGDSRIVPVTAGTLGSRGLNHELQTTPAPM</sequence>
<comment type="caution">
    <text evidence="2">The sequence shown here is derived from an EMBL/GenBank/DDBJ whole genome shotgun (WGS) entry which is preliminary data.</text>
</comment>
<evidence type="ECO:0000313" key="2">
    <source>
        <dbReference type="EMBL" id="MED6207068.1"/>
    </source>
</evidence>
<protein>
    <submittedName>
        <fullName evidence="2">Uncharacterized protein</fullName>
    </submittedName>
</protein>
<organism evidence="2 3">
    <name type="scientific">Stylosanthes scabra</name>
    <dbReference type="NCBI Taxonomy" id="79078"/>
    <lineage>
        <taxon>Eukaryota</taxon>
        <taxon>Viridiplantae</taxon>
        <taxon>Streptophyta</taxon>
        <taxon>Embryophyta</taxon>
        <taxon>Tracheophyta</taxon>
        <taxon>Spermatophyta</taxon>
        <taxon>Magnoliopsida</taxon>
        <taxon>eudicotyledons</taxon>
        <taxon>Gunneridae</taxon>
        <taxon>Pentapetalae</taxon>
        <taxon>rosids</taxon>
        <taxon>fabids</taxon>
        <taxon>Fabales</taxon>
        <taxon>Fabaceae</taxon>
        <taxon>Papilionoideae</taxon>
        <taxon>50 kb inversion clade</taxon>
        <taxon>dalbergioids sensu lato</taxon>
        <taxon>Dalbergieae</taxon>
        <taxon>Pterocarpus clade</taxon>
        <taxon>Stylosanthes</taxon>
    </lineage>
</organism>
<feature type="region of interest" description="Disordered" evidence="1">
    <location>
        <begin position="36"/>
        <end position="84"/>
    </location>
</feature>
<accession>A0ABU6YEL9</accession>
<reference evidence="2 3" key="1">
    <citation type="journal article" date="2023" name="Plants (Basel)">
        <title>Bridging the Gap: Combining Genomics and Transcriptomics Approaches to Understand Stylosanthes scabra, an Orphan Legume from the Brazilian Caatinga.</title>
        <authorList>
            <person name="Ferreira-Neto J.R.C."/>
            <person name="da Silva M.D."/>
            <person name="Binneck E."/>
            <person name="de Melo N.F."/>
            <person name="da Silva R.H."/>
            <person name="de Melo A.L.T.M."/>
            <person name="Pandolfi V."/>
            <person name="Bustamante F.O."/>
            <person name="Brasileiro-Vidal A.C."/>
            <person name="Benko-Iseppon A.M."/>
        </authorList>
    </citation>
    <scope>NUCLEOTIDE SEQUENCE [LARGE SCALE GENOMIC DNA]</scope>
    <source>
        <tissue evidence="2">Leaves</tissue>
    </source>
</reference>
<proteinExistence type="predicted"/>
<dbReference type="EMBL" id="JASCZI010241798">
    <property type="protein sequence ID" value="MED6207068.1"/>
    <property type="molecule type" value="Genomic_DNA"/>
</dbReference>
<dbReference type="Proteomes" id="UP001341840">
    <property type="component" value="Unassembled WGS sequence"/>
</dbReference>